<comment type="caution">
    <text evidence="3">The sequence shown here is derived from an EMBL/GenBank/DDBJ whole genome shotgun (WGS) entry which is preliminary data.</text>
</comment>
<organism evidence="3 4">
    <name type="scientific">Pseudomonas koreensis</name>
    <dbReference type="NCBI Taxonomy" id="198620"/>
    <lineage>
        <taxon>Bacteria</taxon>
        <taxon>Pseudomonadati</taxon>
        <taxon>Pseudomonadota</taxon>
        <taxon>Gammaproteobacteria</taxon>
        <taxon>Pseudomonadales</taxon>
        <taxon>Pseudomonadaceae</taxon>
        <taxon>Pseudomonas</taxon>
    </lineage>
</organism>
<feature type="compositionally biased region" description="Polar residues" evidence="1">
    <location>
        <begin position="25"/>
        <end position="34"/>
    </location>
</feature>
<name>A0A9X2XG06_9PSED</name>
<feature type="signal peptide" evidence="2">
    <location>
        <begin position="1"/>
        <end position="23"/>
    </location>
</feature>
<proteinExistence type="predicted"/>
<accession>A0A9X2XG06</accession>
<evidence type="ECO:0000256" key="1">
    <source>
        <dbReference type="SAM" id="MobiDB-lite"/>
    </source>
</evidence>
<keyword evidence="2" id="KW-0732">Signal</keyword>
<feature type="chain" id="PRO_5040727680" evidence="2">
    <location>
        <begin position="24"/>
        <end position="94"/>
    </location>
</feature>
<sequence length="94" mass="9274">MNRKIAALTFAGLLAVCAFPTLAAGQSTAGSTVPPTAIPGVNQGGGSESKEDKADTKGEEASGSNSGADAKAIDKDAATSSGSKSDKKKHPINN</sequence>
<evidence type="ECO:0000313" key="3">
    <source>
        <dbReference type="EMBL" id="MCU7247976.1"/>
    </source>
</evidence>
<dbReference type="RefSeq" id="WP_301621680.1">
    <property type="nucleotide sequence ID" value="NZ_JAOSKY010000004.1"/>
</dbReference>
<feature type="region of interest" description="Disordered" evidence="1">
    <location>
        <begin position="25"/>
        <end position="94"/>
    </location>
</feature>
<gene>
    <name evidence="3" type="ORF">OC940_09215</name>
</gene>
<reference evidence="3" key="1">
    <citation type="submission" date="2022-09" db="EMBL/GenBank/DDBJ databases">
        <authorList>
            <person name="Cesa-Luna C."/>
            <person name="Girard L."/>
            <person name="Lood C."/>
            <person name="Hofte M."/>
            <person name="De Mot R."/>
        </authorList>
    </citation>
    <scope>NUCLEOTIDE SEQUENCE</scope>
    <source>
        <strain evidence="3">B1M3-32</strain>
    </source>
</reference>
<protein>
    <submittedName>
        <fullName evidence="3">Uncharacterized protein</fullName>
    </submittedName>
</protein>
<reference evidence="3" key="2">
    <citation type="journal article" date="2023" name="mSystems">
        <title>Charting the Lipopeptidome of Nonpathogenic Pseudomonas.</title>
        <authorList>
            <person name="Cesa-Luna C."/>
            <person name="Geudens N."/>
            <person name="Girard L."/>
            <person name="De Roo V."/>
            <person name="Maklad H.R."/>
            <person name="Martins J.C."/>
            <person name="Hofte M."/>
            <person name="De Mot R."/>
        </authorList>
    </citation>
    <scope>NUCLEOTIDE SEQUENCE</scope>
    <source>
        <strain evidence="3">B1M3-32</strain>
    </source>
</reference>
<dbReference type="EMBL" id="JAOSKY010000004">
    <property type="protein sequence ID" value="MCU7247976.1"/>
    <property type="molecule type" value="Genomic_DNA"/>
</dbReference>
<dbReference type="Proteomes" id="UP001139955">
    <property type="component" value="Unassembled WGS sequence"/>
</dbReference>
<dbReference type="AlphaFoldDB" id="A0A9X2XG06"/>
<keyword evidence="4" id="KW-1185">Reference proteome</keyword>
<evidence type="ECO:0000256" key="2">
    <source>
        <dbReference type="SAM" id="SignalP"/>
    </source>
</evidence>
<evidence type="ECO:0000313" key="4">
    <source>
        <dbReference type="Proteomes" id="UP001139955"/>
    </source>
</evidence>
<feature type="compositionally biased region" description="Basic and acidic residues" evidence="1">
    <location>
        <begin position="48"/>
        <end position="60"/>
    </location>
</feature>